<sequence length="249" mass="29856">MNHQVKISLIMPNFNGEKTIRSSILSFVRNQYFNKELIIVDGKSSDSSHKIIKEYVKEYEFIKWIKVNDKGISDAINIGLENVSGNIIGYLGSDDLLNTKTLFEINNYKFMIDFDAIYFDSYTYYIDKNIVQLRKCPNVAFNRINLIRYGTLVGLQNIFFDKRVFNEMKYDISNKYSMDYEIYFRIVEKFSNFTYVEYPATINKFSNNISYRLEKIQTREAFKVMCKYITWKDFKYLPYKRIFLNYIKR</sequence>
<dbReference type="OrthoDB" id="396512at2"/>
<organism evidence="2 3">
    <name type="scientific">Candidatus Francisella endociliophora</name>
    <dbReference type="NCBI Taxonomy" id="653937"/>
    <lineage>
        <taxon>Bacteria</taxon>
        <taxon>Pseudomonadati</taxon>
        <taxon>Pseudomonadota</taxon>
        <taxon>Gammaproteobacteria</taxon>
        <taxon>Thiotrichales</taxon>
        <taxon>Francisellaceae</taxon>
        <taxon>Francisella</taxon>
    </lineage>
</organism>
<dbReference type="GO" id="GO:0016758">
    <property type="term" value="F:hexosyltransferase activity"/>
    <property type="evidence" value="ECO:0007669"/>
    <property type="project" value="UniProtKB-ARBA"/>
</dbReference>
<accession>A0A097EN35</accession>
<dbReference type="Pfam" id="PF00535">
    <property type="entry name" value="Glycos_transf_2"/>
    <property type="match status" value="1"/>
</dbReference>
<dbReference type="Proteomes" id="UP000029672">
    <property type="component" value="Chromosome"/>
</dbReference>
<dbReference type="EMBL" id="CP009574">
    <property type="protein sequence ID" value="AIT08978.1"/>
    <property type="molecule type" value="Genomic_DNA"/>
</dbReference>
<dbReference type="InterPro" id="IPR029044">
    <property type="entry name" value="Nucleotide-diphossugar_trans"/>
</dbReference>
<protein>
    <recommendedName>
        <fullName evidence="1">Glycosyltransferase 2-like domain-containing protein</fullName>
    </recommendedName>
</protein>
<dbReference type="STRING" id="1547445.LO80_02620"/>
<dbReference type="eggNOG" id="COG1216">
    <property type="taxonomic scope" value="Bacteria"/>
</dbReference>
<reference evidence="2 3" key="1">
    <citation type="submission" date="2014-10" db="EMBL/GenBank/DDBJ databases">
        <title>Whole genome sequence of Francisella endociliophora strain FSC1006, isolated from a laboratory culture of the marine ciliate Euplotes raikovi.</title>
        <authorList>
            <person name="Granberg M."/>
            <person name="Backman S."/>
            <person name="Lundmark E."/>
            <person name="Nilsson E."/>
            <person name="Karlsson E."/>
            <person name="Thelaus J."/>
            <person name="Ohrman C."/>
            <person name="Larkeryd A."/>
            <person name="Stenberg P."/>
        </authorList>
    </citation>
    <scope>NUCLEOTIDE SEQUENCE [LARGE SCALE GENOMIC DNA]</scope>
    <source>
        <strain evidence="2 3">FSC1006</strain>
    </source>
</reference>
<dbReference type="RefSeq" id="WP_040008279.1">
    <property type="nucleotide sequence ID" value="NZ_CP009574.1"/>
</dbReference>
<evidence type="ECO:0000313" key="2">
    <source>
        <dbReference type="EMBL" id="AIT08978.1"/>
    </source>
</evidence>
<dbReference type="HOGENOM" id="CLU_1114527_0_0_6"/>
<gene>
    <name evidence="2" type="ORF">LO80_02620</name>
</gene>
<evidence type="ECO:0000313" key="3">
    <source>
        <dbReference type="Proteomes" id="UP000029672"/>
    </source>
</evidence>
<name>A0A097EN35_9GAMM</name>
<dbReference type="PANTHER" id="PTHR22916">
    <property type="entry name" value="GLYCOSYLTRANSFERASE"/>
    <property type="match status" value="1"/>
</dbReference>
<dbReference type="SUPFAM" id="SSF53448">
    <property type="entry name" value="Nucleotide-diphospho-sugar transferases"/>
    <property type="match status" value="1"/>
</dbReference>
<proteinExistence type="predicted"/>
<feature type="domain" description="Glycosyltransferase 2-like" evidence="1">
    <location>
        <begin position="8"/>
        <end position="136"/>
    </location>
</feature>
<dbReference type="AlphaFoldDB" id="A0A097EN35"/>
<evidence type="ECO:0000259" key="1">
    <source>
        <dbReference type="Pfam" id="PF00535"/>
    </source>
</evidence>
<dbReference type="PANTHER" id="PTHR22916:SF3">
    <property type="entry name" value="UDP-GLCNAC:BETAGAL BETA-1,3-N-ACETYLGLUCOSAMINYLTRANSFERASE-LIKE PROTEIN 1"/>
    <property type="match status" value="1"/>
</dbReference>
<keyword evidence="3" id="KW-1185">Reference proteome</keyword>
<dbReference type="KEGG" id="frf:LO80_02620"/>
<dbReference type="Gene3D" id="3.90.550.10">
    <property type="entry name" value="Spore Coat Polysaccharide Biosynthesis Protein SpsA, Chain A"/>
    <property type="match status" value="1"/>
</dbReference>
<dbReference type="InterPro" id="IPR001173">
    <property type="entry name" value="Glyco_trans_2-like"/>
</dbReference>